<sequence>MPPKLPECWGHRGASKAFPENTLASFERAIKDGAEGVETDVHISLDDVVIMFHDPTLQRTTNGFGRIKEHKWYGPNGMQHLRTKKEPAQSIPTFDETIELFMRPENRHAKLHIDIKPSNSLAKIFALMARTIRSYDSWETALAPRILLGVWHTSYLKPAMDTLPGCRIAHIGFNVSIARTWFWDSCDVLSLHFAQWTTTTGQRLLKECKAAGKTTMVWTVNDPLEMAEAIRWGIDVIMTDDPPVLHQVRHQFEADYNKALARYPRTFLWTRFRYYRPVTLFWATFVRAVLQLAYGRFTSVAPVARGVLDVVDNVGANGTASRGKVVDGQAQGDQVAGDMGSGETACKPVADGDYMNGRANGATVTLPES</sequence>
<dbReference type="Pfam" id="PF03009">
    <property type="entry name" value="GDPD"/>
    <property type="match status" value="1"/>
</dbReference>
<dbReference type="CDD" id="cd08570">
    <property type="entry name" value="GDPD_YPL206cp_fungi"/>
    <property type="match status" value="1"/>
</dbReference>
<feature type="domain" description="GP-PDE" evidence="1">
    <location>
        <begin position="6"/>
        <end position="249"/>
    </location>
</feature>
<dbReference type="PANTHER" id="PTHR43805:SF1">
    <property type="entry name" value="GP-PDE DOMAIN-CONTAINING PROTEIN"/>
    <property type="match status" value="1"/>
</dbReference>
<dbReference type="InterPro" id="IPR017946">
    <property type="entry name" value="PLC-like_Pdiesterase_TIM-brl"/>
</dbReference>
<dbReference type="Gene3D" id="3.20.20.190">
    <property type="entry name" value="Phosphatidylinositol (PI) phosphodiesterase"/>
    <property type="match status" value="1"/>
</dbReference>
<keyword evidence="3" id="KW-1185">Reference proteome</keyword>
<dbReference type="EMBL" id="KE504186">
    <property type="protein sequence ID" value="EPS96645.1"/>
    <property type="molecule type" value="Genomic_DNA"/>
</dbReference>
<dbReference type="AlphaFoldDB" id="S8F4N0"/>
<dbReference type="PROSITE" id="PS51704">
    <property type="entry name" value="GP_PDE"/>
    <property type="match status" value="1"/>
</dbReference>
<gene>
    <name evidence="2" type="ORF">FOMPIDRAFT_1025332</name>
</gene>
<organism evidence="2 3">
    <name type="scientific">Fomitopsis schrenkii</name>
    <name type="common">Brown rot fungus</name>
    <dbReference type="NCBI Taxonomy" id="2126942"/>
    <lineage>
        <taxon>Eukaryota</taxon>
        <taxon>Fungi</taxon>
        <taxon>Dikarya</taxon>
        <taxon>Basidiomycota</taxon>
        <taxon>Agaricomycotina</taxon>
        <taxon>Agaricomycetes</taxon>
        <taxon>Polyporales</taxon>
        <taxon>Fomitopsis</taxon>
    </lineage>
</organism>
<dbReference type="Proteomes" id="UP000015241">
    <property type="component" value="Unassembled WGS sequence"/>
</dbReference>
<dbReference type="GO" id="GO:0008081">
    <property type="term" value="F:phosphoric diester hydrolase activity"/>
    <property type="evidence" value="ECO:0007669"/>
    <property type="project" value="InterPro"/>
</dbReference>
<protein>
    <recommendedName>
        <fullName evidence="1">GP-PDE domain-containing protein</fullName>
    </recommendedName>
</protein>
<dbReference type="InterPro" id="IPR030395">
    <property type="entry name" value="GP_PDE_dom"/>
</dbReference>
<dbReference type="SUPFAM" id="SSF51695">
    <property type="entry name" value="PLC-like phosphodiesterases"/>
    <property type="match status" value="1"/>
</dbReference>
<dbReference type="FunCoup" id="S8F4N0">
    <property type="interactions" value="83"/>
</dbReference>
<proteinExistence type="predicted"/>
<dbReference type="HOGENOM" id="CLU_030006_1_0_1"/>
<dbReference type="PANTHER" id="PTHR43805">
    <property type="entry name" value="GLYCEROPHOSPHORYL DIESTER PHOSPHODIESTERASE"/>
    <property type="match status" value="1"/>
</dbReference>
<evidence type="ECO:0000313" key="2">
    <source>
        <dbReference type="EMBL" id="EPS96645.1"/>
    </source>
</evidence>
<dbReference type="OrthoDB" id="1058301at2759"/>
<dbReference type="GO" id="GO:0006629">
    <property type="term" value="P:lipid metabolic process"/>
    <property type="evidence" value="ECO:0007669"/>
    <property type="project" value="InterPro"/>
</dbReference>
<accession>S8F4N0</accession>
<dbReference type="InParanoid" id="S8F4N0"/>
<evidence type="ECO:0000313" key="3">
    <source>
        <dbReference type="Proteomes" id="UP000015241"/>
    </source>
</evidence>
<dbReference type="eggNOG" id="KOG2258">
    <property type="taxonomic scope" value="Eukaryota"/>
</dbReference>
<name>S8F4N0_FOMSC</name>
<reference evidence="2 3" key="1">
    <citation type="journal article" date="2012" name="Science">
        <title>The Paleozoic origin of enzymatic lignin decomposition reconstructed from 31 fungal genomes.</title>
        <authorList>
            <person name="Floudas D."/>
            <person name="Binder M."/>
            <person name="Riley R."/>
            <person name="Barry K."/>
            <person name="Blanchette R.A."/>
            <person name="Henrissat B."/>
            <person name="Martinez A.T."/>
            <person name="Otillar R."/>
            <person name="Spatafora J.W."/>
            <person name="Yadav J.S."/>
            <person name="Aerts A."/>
            <person name="Benoit I."/>
            <person name="Boyd A."/>
            <person name="Carlson A."/>
            <person name="Copeland A."/>
            <person name="Coutinho P.M."/>
            <person name="de Vries R.P."/>
            <person name="Ferreira P."/>
            <person name="Findley K."/>
            <person name="Foster B."/>
            <person name="Gaskell J."/>
            <person name="Glotzer D."/>
            <person name="Gorecki P."/>
            <person name="Heitman J."/>
            <person name="Hesse C."/>
            <person name="Hori C."/>
            <person name="Igarashi K."/>
            <person name="Jurgens J.A."/>
            <person name="Kallen N."/>
            <person name="Kersten P."/>
            <person name="Kohler A."/>
            <person name="Kuees U."/>
            <person name="Kumar T.K.A."/>
            <person name="Kuo A."/>
            <person name="LaButti K."/>
            <person name="Larrondo L.F."/>
            <person name="Lindquist E."/>
            <person name="Ling A."/>
            <person name="Lombard V."/>
            <person name="Lucas S."/>
            <person name="Lundell T."/>
            <person name="Martin R."/>
            <person name="McLaughlin D.J."/>
            <person name="Morgenstern I."/>
            <person name="Morin E."/>
            <person name="Murat C."/>
            <person name="Nagy L.G."/>
            <person name="Nolan M."/>
            <person name="Ohm R.A."/>
            <person name="Patyshakuliyeva A."/>
            <person name="Rokas A."/>
            <person name="Ruiz-Duenas F.J."/>
            <person name="Sabat G."/>
            <person name="Salamov A."/>
            <person name="Samejima M."/>
            <person name="Schmutz J."/>
            <person name="Slot J.C."/>
            <person name="St John F."/>
            <person name="Stenlid J."/>
            <person name="Sun H."/>
            <person name="Sun S."/>
            <person name="Syed K."/>
            <person name="Tsang A."/>
            <person name="Wiebenga A."/>
            <person name="Young D."/>
            <person name="Pisabarro A."/>
            <person name="Eastwood D.C."/>
            <person name="Martin F."/>
            <person name="Cullen D."/>
            <person name="Grigoriev I.V."/>
            <person name="Hibbett D.S."/>
        </authorList>
    </citation>
    <scope>NUCLEOTIDE SEQUENCE</scope>
    <source>
        <strain evidence="3">FP-58527</strain>
    </source>
</reference>
<evidence type="ECO:0000259" key="1">
    <source>
        <dbReference type="PROSITE" id="PS51704"/>
    </source>
</evidence>
<dbReference type="STRING" id="743788.S8F4N0"/>